<dbReference type="SUPFAM" id="SSF48452">
    <property type="entry name" value="TPR-like"/>
    <property type="match status" value="2"/>
</dbReference>
<dbReference type="PANTHER" id="PTHR45586:SF1">
    <property type="entry name" value="LIPOPOLYSACCHARIDE ASSEMBLY PROTEIN B"/>
    <property type="match status" value="1"/>
</dbReference>
<dbReference type="AlphaFoldDB" id="A0A1I0MVQ5"/>
<dbReference type="Pfam" id="PF14559">
    <property type="entry name" value="TPR_19"/>
    <property type="match status" value="1"/>
</dbReference>
<dbReference type="Pfam" id="PF13174">
    <property type="entry name" value="TPR_6"/>
    <property type="match status" value="1"/>
</dbReference>
<evidence type="ECO:0000313" key="5">
    <source>
        <dbReference type="Proteomes" id="UP000199437"/>
    </source>
</evidence>
<feature type="signal peptide" evidence="3">
    <location>
        <begin position="1"/>
        <end position="25"/>
    </location>
</feature>
<evidence type="ECO:0000256" key="3">
    <source>
        <dbReference type="SAM" id="SignalP"/>
    </source>
</evidence>
<evidence type="ECO:0000313" key="4">
    <source>
        <dbReference type="EMBL" id="SEV92829.1"/>
    </source>
</evidence>
<name>A0A1I0MVQ5_9BACT</name>
<feature type="chain" id="PRO_5011732638" evidence="3">
    <location>
        <begin position="26"/>
        <end position="615"/>
    </location>
</feature>
<organism evidence="4 5">
    <name type="scientific">Roseivirga pacifica</name>
    <dbReference type="NCBI Taxonomy" id="1267423"/>
    <lineage>
        <taxon>Bacteria</taxon>
        <taxon>Pseudomonadati</taxon>
        <taxon>Bacteroidota</taxon>
        <taxon>Cytophagia</taxon>
        <taxon>Cytophagales</taxon>
        <taxon>Roseivirgaceae</taxon>
        <taxon>Roseivirga</taxon>
    </lineage>
</organism>
<dbReference type="STRING" id="1267423.SAMN05216290_0741"/>
<dbReference type="EMBL" id="FOIR01000001">
    <property type="protein sequence ID" value="SEV92829.1"/>
    <property type="molecule type" value="Genomic_DNA"/>
</dbReference>
<evidence type="ECO:0000256" key="1">
    <source>
        <dbReference type="ARBA" id="ARBA00022737"/>
    </source>
</evidence>
<keyword evidence="3" id="KW-0732">Signal</keyword>
<dbReference type="Pfam" id="PF13181">
    <property type="entry name" value="TPR_8"/>
    <property type="match status" value="1"/>
</dbReference>
<reference evidence="5" key="1">
    <citation type="submission" date="2016-10" db="EMBL/GenBank/DDBJ databases">
        <authorList>
            <person name="Varghese N."/>
            <person name="Submissions S."/>
        </authorList>
    </citation>
    <scope>NUCLEOTIDE SEQUENCE [LARGE SCALE GENOMIC DNA]</scope>
    <source>
        <strain evidence="5">CGMCC 1.12402</strain>
    </source>
</reference>
<dbReference type="PANTHER" id="PTHR45586">
    <property type="entry name" value="TPR REPEAT-CONTAINING PROTEIN PA4667"/>
    <property type="match status" value="1"/>
</dbReference>
<dbReference type="InterPro" id="IPR051012">
    <property type="entry name" value="CellSynth/LPSAsmb/PSIAsmb"/>
</dbReference>
<dbReference type="Gene3D" id="1.25.40.10">
    <property type="entry name" value="Tetratricopeptide repeat domain"/>
    <property type="match status" value="4"/>
</dbReference>
<proteinExistence type="predicted"/>
<dbReference type="Proteomes" id="UP000199437">
    <property type="component" value="Unassembled WGS sequence"/>
</dbReference>
<protein>
    <submittedName>
        <fullName evidence="4">Tetratricopeptide repeat-containing protein</fullName>
    </submittedName>
</protein>
<gene>
    <name evidence="4" type="ORF">SAMN05216290_0741</name>
</gene>
<sequence>MLKVLIKSLTISLLLLLIFNPHTFAQDVESIALANEYYIQGDYEKAKTEFEKLSRDKRNLPLIHDNYLKLLTQEKEFADAEKHIEKILKEYPHNFRYELDLAVLYQNQGEKEKAETTFKELIDRITTEAVDESNTNKVRILAQSFYEKNLRPYALQTYLEGRRKLGVEDLFSLELANVYRIMNRKQLMITEYLNFSRSQPNNIGHVKNSLQRLLIEPEDLDTLEITLYDFMQQEAGNPIYNDLLIWTHLQQKNFSGALRQARALDRRLQDDGKNILNVGMIAFRNEDFKTADKAFDYVLSDFPDSPNRRLAERYSLLSREEVLKSSYPLDTGAIRSLITDYENYKENSRDVFAAMDAQRRVALLQAFQLNEIDTAIATLTDLVSQPVGKHRVIAEAKMDLADIYLLDEQPWESILLYGQVERMFKDEPLGYEAKLKSAKLSYYKGEFELAQGHLDILKLATSREIANDAIDLSILIKNNTVFDSTDVAMQQYANIELLLFQNLKTEALQEIDTMMMKYANHSLNDELLYLKANTLRELGRSEEALASLNEINTTHYYEILGDDAQFLTGVIYQDDLNDTEKAMETYTQLLKKFPGSIFVSEARKRLRELRGDFSN</sequence>
<dbReference type="InterPro" id="IPR011990">
    <property type="entry name" value="TPR-like_helical_dom_sf"/>
</dbReference>
<keyword evidence="5" id="KW-1185">Reference proteome</keyword>
<dbReference type="InterPro" id="IPR019734">
    <property type="entry name" value="TPR_rpt"/>
</dbReference>
<evidence type="ECO:0000256" key="2">
    <source>
        <dbReference type="ARBA" id="ARBA00022803"/>
    </source>
</evidence>
<keyword evidence="1" id="KW-0677">Repeat</keyword>
<keyword evidence="2" id="KW-0802">TPR repeat</keyword>
<accession>A0A1I0MVQ5</accession>